<dbReference type="PANTHER" id="PTHR34236">
    <property type="entry name" value="DIMETHYL SULFOXIDE REDUCTASE TRANSCRIPTIONAL ACTIVATOR"/>
    <property type="match status" value="1"/>
</dbReference>
<evidence type="ECO:0000256" key="1">
    <source>
        <dbReference type="ARBA" id="ARBA00023015"/>
    </source>
</evidence>
<accession>A0ABD5MVA9</accession>
<evidence type="ECO:0000313" key="5">
    <source>
        <dbReference type="EMBL" id="MFB9825911.1"/>
    </source>
</evidence>
<feature type="domain" description="HTH bat-type" evidence="3">
    <location>
        <begin position="173"/>
        <end position="224"/>
    </location>
</feature>
<dbReference type="AlphaFoldDB" id="A0ABD5MVA9"/>
<gene>
    <name evidence="5" type="ORF">ACFFOL_17225</name>
</gene>
<name>A0ABD5MVA9_9EURY</name>
<dbReference type="PANTHER" id="PTHR34236:SF1">
    <property type="entry name" value="DIMETHYL SULFOXIDE REDUCTASE TRANSCRIPTIONAL ACTIVATOR"/>
    <property type="match status" value="1"/>
</dbReference>
<keyword evidence="6" id="KW-1185">Reference proteome</keyword>
<sequence length="236" mass="25672">MEKTGAIHVLGGSLVARMVVHATVAVAPREFLLGRTLAVAGDARIELECAVPLGDRFAPYLTIAADDPKTVCDLVAAEPSVDRVDPLRRGDDEWLVRVRWTGPRSPVLTALRDADAVCVEAVATRGTWHLTLRFDSHEQLTDCYHRCLDRDVRLSVDRVHEGEGLRQSASRALTSAQREALATAFDAGYFAVPREVTLAELADRLGISDTAASQRLRRGLQNLLADTLEADAPDPA</sequence>
<keyword evidence="1" id="KW-0805">Transcription regulation</keyword>
<dbReference type="InterPro" id="IPR031803">
    <property type="entry name" value="BAT_GAF/HTH-assoc"/>
</dbReference>
<dbReference type="Pfam" id="PF04967">
    <property type="entry name" value="HTH_10"/>
    <property type="match status" value="1"/>
</dbReference>
<dbReference type="Gene3D" id="1.10.10.10">
    <property type="entry name" value="Winged helix-like DNA-binding domain superfamily/Winged helix DNA-binding domain"/>
    <property type="match status" value="1"/>
</dbReference>
<feature type="domain" description="Bacterioopsin transcriptional activator GAF and HTH associated" evidence="4">
    <location>
        <begin position="20"/>
        <end position="163"/>
    </location>
</feature>
<evidence type="ECO:0000313" key="6">
    <source>
        <dbReference type="Proteomes" id="UP001589595"/>
    </source>
</evidence>
<dbReference type="Pfam" id="PF15915">
    <property type="entry name" value="BAT"/>
    <property type="match status" value="1"/>
</dbReference>
<organism evidence="5 6">
    <name type="scientific">Halobaculum roseum</name>
    <dbReference type="NCBI Taxonomy" id="2175149"/>
    <lineage>
        <taxon>Archaea</taxon>
        <taxon>Methanobacteriati</taxon>
        <taxon>Methanobacteriota</taxon>
        <taxon>Stenosarchaea group</taxon>
        <taxon>Halobacteria</taxon>
        <taxon>Halobacteriales</taxon>
        <taxon>Haloferacaceae</taxon>
        <taxon>Halobaculum</taxon>
    </lineage>
</organism>
<proteinExistence type="predicted"/>
<dbReference type="EMBL" id="JBHMAJ010000011">
    <property type="protein sequence ID" value="MFB9825911.1"/>
    <property type="molecule type" value="Genomic_DNA"/>
</dbReference>
<evidence type="ECO:0000259" key="3">
    <source>
        <dbReference type="Pfam" id="PF04967"/>
    </source>
</evidence>
<keyword evidence="2" id="KW-0804">Transcription</keyword>
<evidence type="ECO:0000259" key="4">
    <source>
        <dbReference type="Pfam" id="PF15915"/>
    </source>
</evidence>
<reference evidence="5" key="1">
    <citation type="submission" date="2024-09" db="EMBL/GenBank/DDBJ databases">
        <authorList>
            <person name="Sun Q."/>
        </authorList>
    </citation>
    <scope>NUCLEOTIDE SEQUENCE [LARGE SCALE GENOMIC DNA]</scope>
    <source>
        <strain evidence="5">JCM 31273</strain>
    </source>
</reference>
<protein>
    <submittedName>
        <fullName evidence="5">Helix-turn-helix domain-containing protein</fullName>
    </submittedName>
</protein>
<comment type="caution">
    <text evidence="5">The sequence shown here is derived from an EMBL/GenBank/DDBJ whole genome shotgun (WGS) entry which is preliminary data.</text>
</comment>
<dbReference type="Proteomes" id="UP001589595">
    <property type="component" value="Unassembled WGS sequence"/>
</dbReference>
<evidence type="ECO:0000256" key="2">
    <source>
        <dbReference type="ARBA" id="ARBA00023163"/>
    </source>
</evidence>
<dbReference type="InterPro" id="IPR007050">
    <property type="entry name" value="HTH_bacterioopsin"/>
</dbReference>
<dbReference type="InterPro" id="IPR036388">
    <property type="entry name" value="WH-like_DNA-bd_sf"/>
</dbReference>